<dbReference type="SUPFAM" id="SSF53098">
    <property type="entry name" value="Ribonuclease H-like"/>
    <property type="match status" value="1"/>
</dbReference>
<evidence type="ECO:0000259" key="1">
    <source>
        <dbReference type="Pfam" id="PF01927"/>
    </source>
</evidence>
<evidence type="ECO:0000313" key="2">
    <source>
        <dbReference type="EMBL" id="KAK9904087.1"/>
    </source>
</evidence>
<name>A0ABR2YF07_9CHLO</name>
<keyword evidence="3" id="KW-1185">Reference proteome</keyword>
<proteinExistence type="predicted"/>
<dbReference type="PANTHER" id="PTHR47765:SF2">
    <property type="entry name" value="EXONUCLEASE MUT-7 HOMOLOG"/>
    <property type="match status" value="1"/>
</dbReference>
<comment type="caution">
    <text evidence="2">The sequence shown here is derived from an EMBL/GenBank/DDBJ whole genome shotgun (WGS) entry which is preliminary data.</text>
</comment>
<protein>
    <recommendedName>
        <fullName evidence="1">Mut7-C RNAse domain-containing protein</fullName>
    </recommendedName>
</protein>
<dbReference type="InterPro" id="IPR012337">
    <property type="entry name" value="RNaseH-like_sf"/>
</dbReference>
<dbReference type="Proteomes" id="UP001491310">
    <property type="component" value="Unassembled WGS sequence"/>
</dbReference>
<dbReference type="InterPro" id="IPR052408">
    <property type="entry name" value="Exonuclease_MUT-7-like"/>
</dbReference>
<feature type="domain" description="Mut7-C RNAse" evidence="1">
    <location>
        <begin position="216"/>
        <end position="371"/>
    </location>
</feature>
<reference evidence="2 3" key="1">
    <citation type="journal article" date="2024" name="Nat. Commun.">
        <title>Phylogenomics reveals the evolutionary origins of lichenization in chlorophyte algae.</title>
        <authorList>
            <person name="Puginier C."/>
            <person name="Libourel C."/>
            <person name="Otte J."/>
            <person name="Skaloud P."/>
            <person name="Haon M."/>
            <person name="Grisel S."/>
            <person name="Petersen M."/>
            <person name="Berrin J.G."/>
            <person name="Delaux P.M."/>
            <person name="Dal Grande F."/>
            <person name="Keller J."/>
        </authorList>
    </citation>
    <scope>NUCLEOTIDE SEQUENCE [LARGE SCALE GENOMIC DNA]</scope>
    <source>
        <strain evidence="2 3">SAG 216-7</strain>
    </source>
</reference>
<dbReference type="PANTHER" id="PTHR47765">
    <property type="entry name" value="3'-5' EXONUCLEASE DOMAIN-CONTAINING PROTEIN"/>
    <property type="match status" value="1"/>
</dbReference>
<dbReference type="InterPro" id="IPR002782">
    <property type="entry name" value="Mut7-C_RNAse_dom"/>
</dbReference>
<evidence type="ECO:0000313" key="3">
    <source>
        <dbReference type="Proteomes" id="UP001491310"/>
    </source>
</evidence>
<gene>
    <name evidence="2" type="ORF">WJX75_004141</name>
</gene>
<organism evidence="2 3">
    <name type="scientific">Coccomyxa subellipsoidea</name>
    <dbReference type="NCBI Taxonomy" id="248742"/>
    <lineage>
        <taxon>Eukaryota</taxon>
        <taxon>Viridiplantae</taxon>
        <taxon>Chlorophyta</taxon>
        <taxon>core chlorophytes</taxon>
        <taxon>Trebouxiophyceae</taxon>
        <taxon>Trebouxiophyceae incertae sedis</taxon>
        <taxon>Coccomyxaceae</taxon>
        <taxon>Coccomyxa</taxon>
    </lineage>
</organism>
<accession>A0ABR2YF07</accession>
<sequence>MSKPDGDQALNEYIQLPFDWTVLLVNDDDALKQAWEIVEDAYVCALDAEWEPYTPKPSASLVQAAVRTRNSAEQYVLLLDFEAGRRQDLRRLLQKTFRDKGMLKARPAQPRMLASQSCPAPIEMLVAATEAALAGDKSSEHMARRDETVGAGQISAMEEAVQSAAAVWGSRLEVGGCPPKNKRDRNPSVKKLTIGESGEGFGWPAVIPWQATGGEPRFACDVMTEGLARQLRLCGLDATSAPEVGKNERFKAYRHLVSSAEAEGRVILTADTTFLRARYTDRGYLVRANSKREQLAEVLTAFSIKVEEDDLLSRCTRCNGTFIPRALTWAELPSTCGISENVEAKHSEFWMCSNESCQKVYWQGFQYGNAMQNLTRRILGAFA</sequence>
<dbReference type="EMBL" id="JALJOT010000013">
    <property type="protein sequence ID" value="KAK9904087.1"/>
    <property type="molecule type" value="Genomic_DNA"/>
</dbReference>
<dbReference type="Pfam" id="PF01927">
    <property type="entry name" value="Mut7-C"/>
    <property type="match status" value="1"/>
</dbReference>